<feature type="transmembrane region" description="Helical" evidence="9">
    <location>
        <begin position="210"/>
        <end position="231"/>
    </location>
</feature>
<dbReference type="CDD" id="cd00082">
    <property type="entry name" value="HisKA"/>
    <property type="match status" value="1"/>
</dbReference>
<dbReference type="SUPFAM" id="SSF55874">
    <property type="entry name" value="ATPase domain of HSP90 chaperone/DNA topoisomerase II/histidine kinase"/>
    <property type="match status" value="1"/>
</dbReference>
<dbReference type="GO" id="GO:0005524">
    <property type="term" value="F:ATP binding"/>
    <property type="evidence" value="ECO:0007669"/>
    <property type="project" value="UniProtKB-KW"/>
</dbReference>
<organism evidence="11 12">
    <name type="scientific">Sphingomonas plantiphila</name>
    <dbReference type="NCBI Taxonomy" id="3163295"/>
    <lineage>
        <taxon>Bacteria</taxon>
        <taxon>Pseudomonadati</taxon>
        <taxon>Pseudomonadota</taxon>
        <taxon>Alphaproteobacteria</taxon>
        <taxon>Sphingomonadales</taxon>
        <taxon>Sphingomonadaceae</taxon>
        <taxon>Sphingomonas</taxon>
    </lineage>
</organism>
<keyword evidence="9" id="KW-0472">Membrane</keyword>
<dbReference type="InterPro" id="IPR036097">
    <property type="entry name" value="HisK_dim/P_sf"/>
</dbReference>
<feature type="transmembrane region" description="Helical" evidence="9">
    <location>
        <begin position="72"/>
        <end position="91"/>
    </location>
</feature>
<reference evidence="11 12" key="1">
    <citation type="submission" date="2024-06" db="EMBL/GenBank/DDBJ databases">
        <authorList>
            <person name="Kaempfer P."/>
            <person name="Viver T."/>
        </authorList>
    </citation>
    <scope>NUCLEOTIDE SEQUENCE [LARGE SCALE GENOMIC DNA]</scope>
    <source>
        <strain evidence="11 12">ST-64</strain>
    </source>
</reference>
<keyword evidence="4" id="KW-0808">Transferase</keyword>
<evidence type="ECO:0000313" key="12">
    <source>
        <dbReference type="Proteomes" id="UP001629244"/>
    </source>
</evidence>
<keyword evidence="8" id="KW-0902">Two-component regulatory system</keyword>
<dbReference type="PRINTS" id="PR00344">
    <property type="entry name" value="BCTRLSENSOR"/>
</dbReference>
<dbReference type="Pfam" id="PF02518">
    <property type="entry name" value="HATPase_c"/>
    <property type="match status" value="1"/>
</dbReference>
<dbReference type="CDD" id="cd00130">
    <property type="entry name" value="PAS"/>
    <property type="match status" value="1"/>
</dbReference>
<dbReference type="NCBIfam" id="TIGR00229">
    <property type="entry name" value="sensory_box"/>
    <property type="match status" value="1"/>
</dbReference>
<evidence type="ECO:0000256" key="9">
    <source>
        <dbReference type="SAM" id="Phobius"/>
    </source>
</evidence>
<evidence type="ECO:0000256" key="8">
    <source>
        <dbReference type="ARBA" id="ARBA00023012"/>
    </source>
</evidence>
<dbReference type="InterPro" id="IPR004358">
    <property type="entry name" value="Sig_transdc_His_kin-like_C"/>
</dbReference>
<keyword evidence="9" id="KW-1133">Transmembrane helix</keyword>
<dbReference type="InterPro" id="IPR003594">
    <property type="entry name" value="HATPase_dom"/>
</dbReference>
<comment type="caution">
    <text evidence="11">The sequence shown here is derived from an EMBL/GenBank/DDBJ whole genome shotgun (WGS) entry which is preliminary data.</text>
</comment>
<protein>
    <recommendedName>
        <fullName evidence="2">histidine kinase</fullName>
        <ecNumber evidence="2">2.7.13.3</ecNumber>
    </recommendedName>
</protein>
<keyword evidence="3" id="KW-0597">Phosphoprotein</keyword>
<dbReference type="EMBL" id="JBELQC010000001">
    <property type="protein sequence ID" value="MFL9840961.1"/>
    <property type="molecule type" value="Genomic_DNA"/>
</dbReference>
<feature type="transmembrane region" description="Helical" evidence="9">
    <location>
        <begin position="170"/>
        <end position="190"/>
    </location>
</feature>
<evidence type="ECO:0000256" key="6">
    <source>
        <dbReference type="ARBA" id="ARBA00022777"/>
    </source>
</evidence>
<gene>
    <name evidence="11" type="ORF">ABS767_08315</name>
</gene>
<evidence type="ECO:0000256" key="5">
    <source>
        <dbReference type="ARBA" id="ARBA00022741"/>
    </source>
</evidence>
<evidence type="ECO:0000256" key="3">
    <source>
        <dbReference type="ARBA" id="ARBA00022553"/>
    </source>
</evidence>
<dbReference type="Proteomes" id="UP001629244">
    <property type="component" value="Unassembled WGS sequence"/>
</dbReference>
<evidence type="ECO:0000256" key="4">
    <source>
        <dbReference type="ARBA" id="ARBA00022679"/>
    </source>
</evidence>
<name>A0ABW8YP68_9SPHN</name>
<evidence type="ECO:0000256" key="1">
    <source>
        <dbReference type="ARBA" id="ARBA00000085"/>
    </source>
</evidence>
<feature type="transmembrane region" description="Helical" evidence="9">
    <location>
        <begin position="36"/>
        <end position="57"/>
    </location>
</feature>
<dbReference type="PROSITE" id="PS50109">
    <property type="entry name" value="HIS_KIN"/>
    <property type="match status" value="1"/>
</dbReference>
<dbReference type="SUPFAM" id="SSF47384">
    <property type="entry name" value="Homodimeric domain of signal transducing histidine kinase"/>
    <property type="match status" value="1"/>
</dbReference>
<dbReference type="PANTHER" id="PTHR43065:SF10">
    <property type="entry name" value="PEROXIDE STRESS-ACTIVATED HISTIDINE KINASE MAK3"/>
    <property type="match status" value="1"/>
</dbReference>
<evidence type="ECO:0000256" key="7">
    <source>
        <dbReference type="ARBA" id="ARBA00022840"/>
    </source>
</evidence>
<feature type="domain" description="Histidine kinase" evidence="10">
    <location>
        <begin position="441"/>
        <end position="656"/>
    </location>
</feature>
<dbReference type="InterPro" id="IPR000014">
    <property type="entry name" value="PAS"/>
</dbReference>
<accession>A0ABW8YP68</accession>
<keyword evidence="9" id="KW-0812">Transmembrane</keyword>
<keyword evidence="6" id="KW-0418">Kinase</keyword>
<sequence>MHPEVRSYPDAMRERDGMESGWIETSKVADDRAVKLATAGAALAALMPIAVLLGWLVDSPVLRGLGDPGSAIHPATALTFLSLASGSLLFLRGHPRVARWLYGIALAAIALLVVQHLVGLLTLVIDNLLGTDGMQWLHGRRVTPLGPLTVLVLLTAALFAQASSPRWHQLASPLASTALAALLLVLAFTLNDAQANVRFVGVSTTAGLPVFILALVTVLSAGSPVAGRRFATSPWRILERMEPLIIVGAIFPSLALVSLRPVLGMTDAEFHFVMAMGNLLVVAMLLIFVTYRANEQNRVLAEREAGLDSILQTAPDALIVTDEALNIRTYSRSARLLWDCEDHELQGQSLAALFSRPLDAVADAPGASAALAQFTTGLRSDGTTFPAELRLGLAEQDGERVRIAFVRDLSERMAMEDQLNGLSFQLMHLSRQNAMGELAGDIAHEINQPLTAATNYASTAAYLLEQRDGDAKVREYLSEISAQLLRAGGIIRRLRAFLANREIELRREPLTDVVQDAVKLVKVGSRRVAGTLVVTLPPDLPPVYVDRIQVQQVLVNLLRNAFESCEQAGREPAVRIAARAQSDHLVEIEVVDNGIGLPIDFADRLGQRFSSTKPETGLGIGLNISKRIVEAHGGTLTAGDNPDVGATFRFTIPAAAGQSDSPLF</sequence>
<dbReference type="PANTHER" id="PTHR43065">
    <property type="entry name" value="SENSOR HISTIDINE KINASE"/>
    <property type="match status" value="1"/>
</dbReference>
<dbReference type="InterPro" id="IPR036890">
    <property type="entry name" value="HATPase_C_sf"/>
</dbReference>
<dbReference type="SMART" id="SM00388">
    <property type="entry name" value="HisKA"/>
    <property type="match status" value="1"/>
</dbReference>
<dbReference type="Gene3D" id="1.10.287.130">
    <property type="match status" value="1"/>
</dbReference>
<dbReference type="Gene3D" id="3.30.565.10">
    <property type="entry name" value="Histidine kinase-like ATPase, C-terminal domain"/>
    <property type="match status" value="1"/>
</dbReference>
<dbReference type="Pfam" id="PF00512">
    <property type="entry name" value="HisKA"/>
    <property type="match status" value="1"/>
</dbReference>
<keyword evidence="7 11" id="KW-0067">ATP-binding</keyword>
<dbReference type="SUPFAM" id="SSF55785">
    <property type="entry name" value="PYP-like sensor domain (PAS domain)"/>
    <property type="match status" value="1"/>
</dbReference>
<proteinExistence type="predicted"/>
<evidence type="ECO:0000313" key="11">
    <source>
        <dbReference type="EMBL" id="MFL9840961.1"/>
    </source>
</evidence>
<keyword evidence="5" id="KW-0547">Nucleotide-binding</keyword>
<dbReference type="InterPro" id="IPR003661">
    <property type="entry name" value="HisK_dim/P_dom"/>
</dbReference>
<feature type="transmembrane region" description="Helical" evidence="9">
    <location>
        <begin position="270"/>
        <end position="291"/>
    </location>
</feature>
<feature type="transmembrane region" description="Helical" evidence="9">
    <location>
        <begin position="243"/>
        <end position="264"/>
    </location>
</feature>
<dbReference type="RefSeq" id="WP_408077880.1">
    <property type="nucleotide sequence ID" value="NZ_JBELQC010000001.1"/>
</dbReference>
<dbReference type="EC" id="2.7.13.3" evidence="2"/>
<dbReference type="InterPro" id="IPR005467">
    <property type="entry name" value="His_kinase_dom"/>
</dbReference>
<keyword evidence="12" id="KW-1185">Reference proteome</keyword>
<feature type="transmembrane region" description="Helical" evidence="9">
    <location>
        <begin position="100"/>
        <end position="125"/>
    </location>
</feature>
<dbReference type="Gene3D" id="3.30.450.20">
    <property type="entry name" value="PAS domain"/>
    <property type="match status" value="1"/>
</dbReference>
<comment type="catalytic activity">
    <reaction evidence="1">
        <text>ATP + protein L-histidine = ADP + protein N-phospho-L-histidine.</text>
        <dbReference type="EC" id="2.7.13.3"/>
    </reaction>
</comment>
<evidence type="ECO:0000256" key="2">
    <source>
        <dbReference type="ARBA" id="ARBA00012438"/>
    </source>
</evidence>
<feature type="transmembrane region" description="Helical" evidence="9">
    <location>
        <begin position="145"/>
        <end position="163"/>
    </location>
</feature>
<evidence type="ECO:0000259" key="10">
    <source>
        <dbReference type="PROSITE" id="PS50109"/>
    </source>
</evidence>
<dbReference type="InterPro" id="IPR035965">
    <property type="entry name" value="PAS-like_dom_sf"/>
</dbReference>
<dbReference type="SMART" id="SM00387">
    <property type="entry name" value="HATPase_c"/>
    <property type="match status" value="1"/>
</dbReference>